<feature type="compositionally biased region" description="Basic residues" evidence="1">
    <location>
        <begin position="379"/>
        <end position="397"/>
    </location>
</feature>
<dbReference type="AlphaFoldDB" id="A0A6J4LYE7"/>
<feature type="compositionally biased region" description="Basic residues" evidence="1">
    <location>
        <begin position="248"/>
        <end position="266"/>
    </location>
</feature>
<feature type="compositionally biased region" description="Low complexity" evidence="1">
    <location>
        <begin position="302"/>
        <end position="316"/>
    </location>
</feature>
<accession>A0A6J4LYE7</accession>
<feature type="compositionally biased region" description="Basic residues" evidence="1">
    <location>
        <begin position="10"/>
        <end position="23"/>
    </location>
</feature>
<name>A0A6J4LYE7_9BACT</name>
<feature type="compositionally biased region" description="Gly residues" evidence="1">
    <location>
        <begin position="284"/>
        <end position="295"/>
    </location>
</feature>
<feature type="non-terminal residue" evidence="2">
    <location>
        <position position="397"/>
    </location>
</feature>
<proteinExistence type="predicted"/>
<feature type="compositionally biased region" description="Basic residues" evidence="1">
    <location>
        <begin position="161"/>
        <end position="178"/>
    </location>
</feature>
<organism evidence="2">
    <name type="scientific">uncultured Gemmatimonadota bacterium</name>
    <dbReference type="NCBI Taxonomy" id="203437"/>
    <lineage>
        <taxon>Bacteria</taxon>
        <taxon>Pseudomonadati</taxon>
        <taxon>Gemmatimonadota</taxon>
        <taxon>environmental samples</taxon>
    </lineage>
</organism>
<feature type="non-terminal residue" evidence="2">
    <location>
        <position position="1"/>
    </location>
</feature>
<feature type="compositionally biased region" description="Low complexity" evidence="1">
    <location>
        <begin position="108"/>
        <end position="117"/>
    </location>
</feature>
<reference evidence="2" key="1">
    <citation type="submission" date="2020-02" db="EMBL/GenBank/DDBJ databases">
        <authorList>
            <person name="Meier V. D."/>
        </authorList>
    </citation>
    <scope>NUCLEOTIDE SEQUENCE</scope>
    <source>
        <strain evidence="2">AVDCRST_MAG89</strain>
    </source>
</reference>
<protein>
    <submittedName>
        <fullName evidence="2">Patatin</fullName>
    </submittedName>
</protein>
<feature type="region of interest" description="Disordered" evidence="1">
    <location>
        <begin position="1"/>
        <end position="397"/>
    </location>
</feature>
<gene>
    <name evidence="2" type="ORF">AVDCRST_MAG89-2808</name>
</gene>
<sequence>GRAAGGAQRGRARVRAHGRRHDGPRRAGGGAYRRRRAGGVPGGPAELPGQGTPRHQGSHLDRGVGRGHQHGADGAAPRHLRAGGQRAGLPVERAASRAHLSRRRTVPGRQLRALGAAAGRGPGGAGARDGGHGAAAGIPGRSARPGERRADRPGLQPSPRHPARRRHQHHRLHHRHLRGLGAGARDRDVGASGAHQPPLPVHHRPRDGVRRAAAVLSRGADRPPLVRRWRHQDDGAALPRPAPGRQPHPGRFHPLRPHPRRGRGAGRGRVSPAGPDHRDDAGLGVPGDGGPGRGADGAHQYRGGARAPGAPQGDAPGEADGDEAVARPGAPFRRVRAPPSARLSHAHARAGHPADGQPRRAEHAHVPARLRQAPDGPGRRRRRAPRRRTGGLPGRRI</sequence>
<evidence type="ECO:0000313" key="2">
    <source>
        <dbReference type="EMBL" id="CAA9344801.1"/>
    </source>
</evidence>
<dbReference type="EMBL" id="CADCTV010000587">
    <property type="protein sequence ID" value="CAA9344801.1"/>
    <property type="molecule type" value="Genomic_DNA"/>
</dbReference>
<feature type="compositionally biased region" description="Gly residues" evidence="1">
    <location>
        <begin position="118"/>
        <end position="134"/>
    </location>
</feature>
<evidence type="ECO:0000256" key="1">
    <source>
        <dbReference type="SAM" id="MobiDB-lite"/>
    </source>
</evidence>